<dbReference type="PROSITE" id="PS50022">
    <property type="entry name" value="FA58C_3"/>
    <property type="match status" value="1"/>
</dbReference>
<dbReference type="EMBL" id="JAPFFF010000024">
    <property type="protein sequence ID" value="KAK8850252.1"/>
    <property type="molecule type" value="Genomic_DNA"/>
</dbReference>
<dbReference type="Pfam" id="PF00754">
    <property type="entry name" value="F5_F8_type_C"/>
    <property type="match status" value="1"/>
</dbReference>
<dbReference type="InterPro" id="IPR008979">
    <property type="entry name" value="Galactose-bd-like_sf"/>
</dbReference>
<evidence type="ECO:0000313" key="2">
    <source>
        <dbReference type="EMBL" id="KAK8850252.1"/>
    </source>
</evidence>
<name>A0ABR2HP62_9EUKA</name>
<dbReference type="Proteomes" id="UP001470230">
    <property type="component" value="Unassembled WGS sequence"/>
</dbReference>
<sequence>MSKALLKPSSILLVPMQTYEKDFSFIVNGEEFKTSRLLSDLLSPTICKIHSNDPTIDSFVINTKHCGNFSRFLQLANFEPTPLLETDLPFFSEVIEILGNESIELQSSDDTTEITVDNVLNLLKIHEKYQHFYCNHISREIEFASSHFYELLDSHKEDLGKLSILTLSSILHNDQLRLKNEDQLLSFVNELYSNHLDNSKKTEYSILYETVLYSNVSSELMNYFVSVYNASEMTMGTWNALSNRLCKKVTETESSKNQEGFRYCDHKEDSKDKIFEYSESKVMNGIINHLRTQSGGQIEKEINFTASSINDSSFEPINASMFDDRSKIFESQNRTNSWICFDFKDRRVTPTHYTVRSANVYTNWFHPKSWVIEGSIDGSSWEEIDEENNCSHLNGGRKTHTFVMNHPTNKEFRYIRMKSTGPDWNGSYYLIIEAFEIYGRII</sequence>
<evidence type="ECO:0000259" key="1">
    <source>
        <dbReference type="PROSITE" id="PS50022"/>
    </source>
</evidence>
<proteinExistence type="predicted"/>
<keyword evidence="3" id="KW-1185">Reference proteome</keyword>
<dbReference type="InterPro" id="IPR000421">
    <property type="entry name" value="FA58C"/>
</dbReference>
<gene>
    <name evidence="2" type="ORF">M9Y10_018379</name>
</gene>
<accession>A0ABR2HP62</accession>
<reference evidence="2 3" key="1">
    <citation type="submission" date="2024-04" db="EMBL/GenBank/DDBJ databases">
        <title>Tritrichomonas musculus Genome.</title>
        <authorList>
            <person name="Alves-Ferreira E."/>
            <person name="Grigg M."/>
            <person name="Lorenzi H."/>
            <person name="Galac M."/>
        </authorList>
    </citation>
    <scope>NUCLEOTIDE SEQUENCE [LARGE SCALE GENOMIC DNA]</scope>
    <source>
        <strain evidence="2 3">EAF2021</strain>
    </source>
</reference>
<dbReference type="Gene3D" id="2.60.120.260">
    <property type="entry name" value="Galactose-binding domain-like"/>
    <property type="match status" value="1"/>
</dbReference>
<dbReference type="SUPFAM" id="SSF49785">
    <property type="entry name" value="Galactose-binding domain-like"/>
    <property type="match status" value="1"/>
</dbReference>
<protein>
    <recommendedName>
        <fullName evidence="1">F5/8 type C domain-containing protein</fullName>
    </recommendedName>
</protein>
<comment type="caution">
    <text evidence="2">The sequence shown here is derived from an EMBL/GenBank/DDBJ whole genome shotgun (WGS) entry which is preliminary data.</text>
</comment>
<feature type="domain" description="F5/8 type C" evidence="1">
    <location>
        <begin position="284"/>
        <end position="437"/>
    </location>
</feature>
<evidence type="ECO:0000313" key="3">
    <source>
        <dbReference type="Proteomes" id="UP001470230"/>
    </source>
</evidence>
<organism evidence="2 3">
    <name type="scientific">Tritrichomonas musculus</name>
    <dbReference type="NCBI Taxonomy" id="1915356"/>
    <lineage>
        <taxon>Eukaryota</taxon>
        <taxon>Metamonada</taxon>
        <taxon>Parabasalia</taxon>
        <taxon>Tritrichomonadida</taxon>
        <taxon>Tritrichomonadidae</taxon>
        <taxon>Tritrichomonas</taxon>
    </lineage>
</organism>